<evidence type="ECO:0000256" key="2">
    <source>
        <dbReference type="ARBA" id="ARBA00023015"/>
    </source>
</evidence>
<organism evidence="6 7">
    <name type="scientific">Flaviaesturariibacter amylovorans</name>
    <dbReference type="NCBI Taxonomy" id="1084520"/>
    <lineage>
        <taxon>Bacteria</taxon>
        <taxon>Pseudomonadati</taxon>
        <taxon>Bacteroidota</taxon>
        <taxon>Chitinophagia</taxon>
        <taxon>Chitinophagales</taxon>
        <taxon>Chitinophagaceae</taxon>
        <taxon>Flaviaestuariibacter</taxon>
    </lineage>
</organism>
<comment type="caution">
    <text evidence="6">The sequence shown here is derived from an EMBL/GenBank/DDBJ whole genome shotgun (WGS) entry which is preliminary data.</text>
</comment>
<dbReference type="Pfam" id="PF13411">
    <property type="entry name" value="MerR_1"/>
    <property type="match status" value="1"/>
</dbReference>
<evidence type="ECO:0000313" key="7">
    <source>
        <dbReference type="Proteomes" id="UP001501725"/>
    </source>
</evidence>
<dbReference type="Proteomes" id="UP001501725">
    <property type="component" value="Unassembled WGS sequence"/>
</dbReference>
<dbReference type="Gene3D" id="1.10.1660.10">
    <property type="match status" value="1"/>
</dbReference>
<dbReference type="InterPro" id="IPR009061">
    <property type="entry name" value="DNA-bd_dom_put_sf"/>
</dbReference>
<dbReference type="Pfam" id="PF02607">
    <property type="entry name" value="B12-binding_2"/>
    <property type="match status" value="1"/>
</dbReference>
<proteinExistence type="predicted"/>
<keyword evidence="7" id="KW-1185">Reference proteome</keyword>
<dbReference type="SUPFAM" id="SSF52242">
    <property type="entry name" value="Cobalamin (vitamin B12)-binding domain"/>
    <property type="match status" value="1"/>
</dbReference>
<dbReference type="PROSITE" id="PS50937">
    <property type="entry name" value="HTH_MERR_2"/>
    <property type="match status" value="1"/>
</dbReference>
<dbReference type="InterPro" id="IPR036724">
    <property type="entry name" value="Cobalamin-bd_sf"/>
</dbReference>
<keyword evidence="3" id="KW-0238">DNA-binding</keyword>
<dbReference type="PANTHER" id="PTHR30204:SF69">
    <property type="entry name" value="MERR-FAMILY TRANSCRIPTIONAL REGULATOR"/>
    <property type="match status" value="1"/>
</dbReference>
<gene>
    <name evidence="6" type="ORF">GCM10023184_20680</name>
</gene>
<dbReference type="EMBL" id="BAABGY010000007">
    <property type="protein sequence ID" value="GAA4329832.1"/>
    <property type="molecule type" value="Genomic_DNA"/>
</dbReference>
<evidence type="ECO:0000256" key="4">
    <source>
        <dbReference type="ARBA" id="ARBA00023163"/>
    </source>
</evidence>
<dbReference type="Gene3D" id="1.10.1240.10">
    <property type="entry name" value="Methionine synthase domain"/>
    <property type="match status" value="1"/>
</dbReference>
<keyword evidence="1" id="KW-0678">Repressor</keyword>
<dbReference type="InterPro" id="IPR003759">
    <property type="entry name" value="Cbl-bd_cap"/>
</dbReference>
<reference evidence="7" key="1">
    <citation type="journal article" date="2019" name="Int. J. Syst. Evol. Microbiol.">
        <title>The Global Catalogue of Microorganisms (GCM) 10K type strain sequencing project: providing services to taxonomists for standard genome sequencing and annotation.</title>
        <authorList>
            <consortium name="The Broad Institute Genomics Platform"/>
            <consortium name="The Broad Institute Genome Sequencing Center for Infectious Disease"/>
            <person name="Wu L."/>
            <person name="Ma J."/>
        </authorList>
    </citation>
    <scope>NUCLEOTIDE SEQUENCE [LARGE SCALE GENOMIC DNA]</scope>
    <source>
        <strain evidence="7">JCM 17919</strain>
    </source>
</reference>
<keyword evidence="2" id="KW-0805">Transcription regulation</keyword>
<dbReference type="InterPro" id="IPR000551">
    <property type="entry name" value="MerR-type_HTH_dom"/>
</dbReference>
<dbReference type="InterPro" id="IPR036594">
    <property type="entry name" value="Meth_synthase_dom"/>
</dbReference>
<dbReference type="Gene3D" id="3.40.50.280">
    <property type="entry name" value="Cobalamin-binding domain"/>
    <property type="match status" value="1"/>
</dbReference>
<dbReference type="SUPFAM" id="SSF46955">
    <property type="entry name" value="Putative DNA-binding domain"/>
    <property type="match status" value="1"/>
</dbReference>
<name>A0ABP8GUD9_9BACT</name>
<accession>A0ABP8GUD9</accession>
<sequence>MQRFTIRDVENLCHIKAHTLRIWEQRFTFFQSKRKESLHRYYDNDDLQVLLQVAYLYHGGMKISHIATLDATGRLDAIEAQRSHQEPTSEQEVLSMLEAAVTFDEGRFRERLDSVIRRLGLEEAVLKVVFPYLQRVGLLWMTNRIIPAQEHFSSYLLQHRIIAETETLPSPPSSTGEAVLLFTPRDEHHELPLLYLNYLLRKYGWNVIYLGPNVDVRELPEAIVERTSTFYMHLITNLTGFLVDDLLESLCTRYPGKRIIASGSAVLAAQRSFLNVHLLRTDNEILRFVHAGPGSVHRQS</sequence>
<dbReference type="InterPro" id="IPR047057">
    <property type="entry name" value="MerR_fam"/>
</dbReference>
<keyword evidence="4" id="KW-0804">Transcription</keyword>
<evidence type="ECO:0000259" key="5">
    <source>
        <dbReference type="PROSITE" id="PS50937"/>
    </source>
</evidence>
<evidence type="ECO:0000256" key="1">
    <source>
        <dbReference type="ARBA" id="ARBA00022491"/>
    </source>
</evidence>
<dbReference type="PANTHER" id="PTHR30204">
    <property type="entry name" value="REDOX-CYCLING DRUG-SENSING TRANSCRIPTIONAL ACTIVATOR SOXR"/>
    <property type="match status" value="1"/>
</dbReference>
<protein>
    <submittedName>
        <fullName evidence="6">MerR family transcriptional regulator</fullName>
    </submittedName>
</protein>
<evidence type="ECO:0000256" key="3">
    <source>
        <dbReference type="ARBA" id="ARBA00023125"/>
    </source>
</evidence>
<dbReference type="RefSeq" id="WP_345255581.1">
    <property type="nucleotide sequence ID" value="NZ_BAABGY010000007.1"/>
</dbReference>
<feature type="domain" description="HTH merR-type" evidence="5">
    <location>
        <begin position="3"/>
        <end position="72"/>
    </location>
</feature>
<evidence type="ECO:0000313" key="6">
    <source>
        <dbReference type="EMBL" id="GAA4329832.1"/>
    </source>
</evidence>